<feature type="transmembrane region" description="Helical" evidence="1">
    <location>
        <begin position="55"/>
        <end position="75"/>
    </location>
</feature>
<dbReference type="OrthoDB" id="5216128at2759"/>
<gene>
    <name evidence="2" type="ORF">HMPREF1541_05919</name>
</gene>
<proteinExistence type="predicted"/>
<feature type="transmembrane region" description="Helical" evidence="1">
    <location>
        <begin position="87"/>
        <end position="109"/>
    </location>
</feature>
<feature type="transmembrane region" description="Helical" evidence="1">
    <location>
        <begin position="12"/>
        <end position="35"/>
    </location>
</feature>
<dbReference type="eggNOG" id="ENOG502S3YM">
    <property type="taxonomic scope" value="Eukaryota"/>
</dbReference>
<evidence type="ECO:0000256" key="1">
    <source>
        <dbReference type="SAM" id="Phobius"/>
    </source>
</evidence>
<organism evidence="2 3">
    <name type="scientific">Cyphellophora europaea (strain CBS 101466)</name>
    <name type="common">Phialophora europaea</name>
    <dbReference type="NCBI Taxonomy" id="1220924"/>
    <lineage>
        <taxon>Eukaryota</taxon>
        <taxon>Fungi</taxon>
        <taxon>Dikarya</taxon>
        <taxon>Ascomycota</taxon>
        <taxon>Pezizomycotina</taxon>
        <taxon>Eurotiomycetes</taxon>
        <taxon>Chaetothyriomycetidae</taxon>
        <taxon>Chaetothyriales</taxon>
        <taxon>Cyphellophoraceae</taxon>
        <taxon>Cyphellophora</taxon>
    </lineage>
</organism>
<evidence type="ECO:0008006" key="4">
    <source>
        <dbReference type="Google" id="ProtNLM"/>
    </source>
</evidence>
<accession>W2RV89</accession>
<keyword evidence="1" id="KW-0812">Transmembrane</keyword>
<evidence type="ECO:0000313" key="3">
    <source>
        <dbReference type="Proteomes" id="UP000030752"/>
    </source>
</evidence>
<dbReference type="VEuPathDB" id="FungiDB:HMPREF1541_05919"/>
<feature type="transmembrane region" description="Helical" evidence="1">
    <location>
        <begin position="115"/>
        <end position="133"/>
    </location>
</feature>
<dbReference type="InterPro" id="IPR025363">
    <property type="entry name" value="DUF4267"/>
</dbReference>
<dbReference type="Proteomes" id="UP000030752">
    <property type="component" value="Unassembled WGS sequence"/>
</dbReference>
<protein>
    <recommendedName>
        <fullName evidence="4">Integral membrane protein</fullName>
    </recommendedName>
</protein>
<dbReference type="EMBL" id="KB822721">
    <property type="protein sequence ID" value="ETN39693.1"/>
    <property type="molecule type" value="Genomic_DNA"/>
</dbReference>
<reference evidence="2 3" key="1">
    <citation type="submission" date="2013-03" db="EMBL/GenBank/DDBJ databases">
        <title>The Genome Sequence of Phialophora europaea CBS 101466.</title>
        <authorList>
            <consortium name="The Broad Institute Genomics Platform"/>
            <person name="Cuomo C."/>
            <person name="de Hoog S."/>
            <person name="Gorbushina A."/>
            <person name="Walker B."/>
            <person name="Young S.K."/>
            <person name="Zeng Q."/>
            <person name="Gargeya S."/>
            <person name="Fitzgerald M."/>
            <person name="Haas B."/>
            <person name="Abouelleil A."/>
            <person name="Allen A.W."/>
            <person name="Alvarado L."/>
            <person name="Arachchi H.M."/>
            <person name="Berlin A.M."/>
            <person name="Chapman S.B."/>
            <person name="Gainer-Dewar J."/>
            <person name="Goldberg J."/>
            <person name="Griggs A."/>
            <person name="Gujja S."/>
            <person name="Hansen M."/>
            <person name="Howarth C."/>
            <person name="Imamovic A."/>
            <person name="Ireland A."/>
            <person name="Larimer J."/>
            <person name="McCowan C."/>
            <person name="Murphy C."/>
            <person name="Pearson M."/>
            <person name="Poon T.W."/>
            <person name="Priest M."/>
            <person name="Roberts A."/>
            <person name="Saif S."/>
            <person name="Shea T."/>
            <person name="Sisk P."/>
            <person name="Sykes S."/>
            <person name="Wortman J."/>
            <person name="Nusbaum C."/>
            <person name="Birren B."/>
        </authorList>
    </citation>
    <scope>NUCLEOTIDE SEQUENCE [LARGE SCALE GENOMIC DNA]</scope>
    <source>
        <strain evidence="2 3">CBS 101466</strain>
    </source>
</reference>
<evidence type="ECO:0000313" key="2">
    <source>
        <dbReference type="EMBL" id="ETN39693.1"/>
    </source>
</evidence>
<dbReference type="GeneID" id="19973258"/>
<keyword evidence="1" id="KW-1133">Transmembrane helix</keyword>
<keyword evidence="1" id="KW-0472">Membrane</keyword>
<dbReference type="AlphaFoldDB" id="W2RV89"/>
<dbReference type="Pfam" id="PF14087">
    <property type="entry name" value="DUF4267"/>
    <property type="match status" value="1"/>
</dbReference>
<dbReference type="InParanoid" id="W2RV89"/>
<dbReference type="RefSeq" id="XP_008718478.1">
    <property type="nucleotide sequence ID" value="XM_008720256.1"/>
</dbReference>
<sequence>MAPNKTPLSQSTVVLVAANVVGMIWIGFGIFDLINPVEGLTFFEFKPPVLPAEQAMVNSLIYVIGIRDIFIGFAIHATAYFGNRTTLAWIMLAASAEAFLDGAVCYANGKGEWNHWGYAPMLTVVGLLLLGLFDGSKK</sequence>
<name>W2RV89_CYPE1</name>
<keyword evidence="3" id="KW-1185">Reference proteome</keyword>
<dbReference type="HOGENOM" id="CLU_144283_0_0_1"/>